<reference evidence="3" key="1">
    <citation type="journal article" date="2021" name="Nat. Commun.">
        <title>Genetic determinants of endophytism in the Arabidopsis root mycobiome.</title>
        <authorList>
            <person name="Mesny F."/>
            <person name="Miyauchi S."/>
            <person name="Thiergart T."/>
            <person name="Pickel B."/>
            <person name="Atanasova L."/>
            <person name="Karlsson M."/>
            <person name="Huettel B."/>
            <person name="Barry K.W."/>
            <person name="Haridas S."/>
            <person name="Chen C."/>
            <person name="Bauer D."/>
            <person name="Andreopoulos W."/>
            <person name="Pangilinan J."/>
            <person name="LaButti K."/>
            <person name="Riley R."/>
            <person name="Lipzen A."/>
            <person name="Clum A."/>
            <person name="Drula E."/>
            <person name="Henrissat B."/>
            <person name="Kohler A."/>
            <person name="Grigoriev I.V."/>
            <person name="Martin F.M."/>
            <person name="Hacquard S."/>
        </authorList>
    </citation>
    <scope>NUCLEOTIDE SEQUENCE</scope>
    <source>
        <strain evidence="3">MPI-SDFR-AT-0120</strain>
    </source>
</reference>
<sequence length="415" mass="42598">MAAIIPSLLPILASTMGAPTPECVALSEASNLLRIGDEGLRYCSSILSIGTVVDPVYSTVTNLLTTTISEITLTDTTLLTDILSQGTSYLTAPAVTETQTIVVPTTAFACPAPPGGGDAAAPAPEGRRGLNQIFNHPKVTSTDYPQSTEAWQEPSWKSRSKWLHLPSNVDDAKPSSKFHHHSSSTSKHISSPSPTLSHVIESRTSSTASSLSSKIDVSSDSASPSSPSPPPSPSMATPSPTPSSSLELSSDSSSLVITPTPSSSASPTPTPGPSCSTAPAAVVYLACDLVSTACSCLSLTSATITSTVTSNSIVSSILDTLNTIVITVQDITTITVPAVFDTTTPTVTATTASISTTTVCPCAAPRPSLCGTTAEECANLQDDADNCGTCGNVCPNGAGCNDGLCNQFRFMPRIR</sequence>
<comment type="caution">
    <text evidence="3">The sequence shown here is derived from an EMBL/GenBank/DDBJ whole genome shotgun (WGS) entry which is preliminary data.</text>
</comment>
<proteinExistence type="predicted"/>
<feature type="signal peptide" evidence="2">
    <location>
        <begin position="1"/>
        <end position="17"/>
    </location>
</feature>
<feature type="region of interest" description="Disordered" evidence="1">
    <location>
        <begin position="167"/>
        <end position="273"/>
    </location>
</feature>
<evidence type="ECO:0000256" key="1">
    <source>
        <dbReference type="SAM" id="MobiDB-lite"/>
    </source>
</evidence>
<evidence type="ECO:0008006" key="5">
    <source>
        <dbReference type="Google" id="ProtNLM"/>
    </source>
</evidence>
<feature type="chain" id="PRO_5035443138" description="4Fe-4S ferredoxin-type domain-containing protein" evidence="2">
    <location>
        <begin position="18"/>
        <end position="415"/>
    </location>
</feature>
<evidence type="ECO:0000256" key="2">
    <source>
        <dbReference type="SAM" id="SignalP"/>
    </source>
</evidence>
<dbReference type="OrthoDB" id="3800261at2759"/>
<gene>
    <name evidence="3" type="ORF">FB567DRAFT_124633</name>
</gene>
<accession>A0A8K0QZF9</accession>
<feature type="compositionally biased region" description="Low complexity" evidence="1">
    <location>
        <begin position="234"/>
        <end position="273"/>
    </location>
</feature>
<name>A0A8K0QZF9_9PLEO</name>
<keyword evidence="2" id="KW-0732">Signal</keyword>
<dbReference type="Proteomes" id="UP000813461">
    <property type="component" value="Unassembled WGS sequence"/>
</dbReference>
<keyword evidence="4" id="KW-1185">Reference proteome</keyword>
<evidence type="ECO:0000313" key="4">
    <source>
        <dbReference type="Proteomes" id="UP000813461"/>
    </source>
</evidence>
<dbReference type="EMBL" id="JAGMVJ010000016">
    <property type="protein sequence ID" value="KAH7079543.1"/>
    <property type="molecule type" value="Genomic_DNA"/>
</dbReference>
<evidence type="ECO:0000313" key="3">
    <source>
        <dbReference type="EMBL" id="KAH7079543.1"/>
    </source>
</evidence>
<dbReference type="AlphaFoldDB" id="A0A8K0QZF9"/>
<organism evidence="3 4">
    <name type="scientific">Paraphoma chrysanthemicola</name>
    <dbReference type="NCBI Taxonomy" id="798071"/>
    <lineage>
        <taxon>Eukaryota</taxon>
        <taxon>Fungi</taxon>
        <taxon>Dikarya</taxon>
        <taxon>Ascomycota</taxon>
        <taxon>Pezizomycotina</taxon>
        <taxon>Dothideomycetes</taxon>
        <taxon>Pleosporomycetidae</taxon>
        <taxon>Pleosporales</taxon>
        <taxon>Pleosporineae</taxon>
        <taxon>Phaeosphaeriaceae</taxon>
        <taxon>Paraphoma</taxon>
    </lineage>
</organism>
<feature type="compositionally biased region" description="Low complexity" evidence="1">
    <location>
        <begin position="183"/>
        <end position="194"/>
    </location>
</feature>
<protein>
    <recommendedName>
        <fullName evidence="5">4Fe-4S ferredoxin-type domain-containing protein</fullName>
    </recommendedName>
</protein>
<feature type="compositionally biased region" description="Low complexity" evidence="1">
    <location>
        <begin position="202"/>
        <end position="225"/>
    </location>
</feature>